<dbReference type="GO" id="GO:0003993">
    <property type="term" value="F:acid phosphatase activity"/>
    <property type="evidence" value="ECO:0007669"/>
    <property type="project" value="UniProtKB-EC"/>
</dbReference>
<keyword evidence="5" id="KW-0378">Hydrolase</keyword>
<comment type="similarity">
    <text evidence="2">Belongs to the histidine acid phosphatase family.</text>
</comment>
<dbReference type="EC" id="3.1.3.2" evidence="3"/>
<dbReference type="WBParaSite" id="NBR_0000759201-mRNA-1">
    <property type="protein sequence ID" value="NBR_0000759201-mRNA-1"/>
    <property type="gene ID" value="NBR_0000759201"/>
</dbReference>
<reference evidence="11" key="1">
    <citation type="submission" date="2016-04" db="UniProtKB">
        <authorList>
            <consortium name="WormBaseParasite"/>
        </authorList>
    </citation>
    <scope>IDENTIFICATION</scope>
</reference>
<feature type="signal peptide" evidence="8">
    <location>
        <begin position="1"/>
        <end position="18"/>
    </location>
</feature>
<keyword evidence="6" id="KW-1015">Disulfide bond</keyword>
<dbReference type="SUPFAM" id="SSF53254">
    <property type="entry name" value="Phosphoglycerate mutase-like"/>
    <property type="match status" value="1"/>
</dbReference>
<dbReference type="Gene3D" id="3.40.50.1240">
    <property type="entry name" value="Phosphoglycerate mutase-like"/>
    <property type="match status" value="1"/>
</dbReference>
<dbReference type="InterPro" id="IPR000560">
    <property type="entry name" value="His_Pase_clade-2"/>
</dbReference>
<evidence type="ECO:0000313" key="10">
    <source>
        <dbReference type="Proteomes" id="UP000271162"/>
    </source>
</evidence>
<evidence type="ECO:0000256" key="6">
    <source>
        <dbReference type="ARBA" id="ARBA00023157"/>
    </source>
</evidence>
<evidence type="ECO:0000256" key="5">
    <source>
        <dbReference type="ARBA" id="ARBA00022801"/>
    </source>
</evidence>
<keyword evidence="4 8" id="KW-0732">Signal</keyword>
<dbReference type="InterPro" id="IPR050645">
    <property type="entry name" value="Histidine_acid_phosphatase"/>
</dbReference>
<accession>A0A158QXY2</accession>
<evidence type="ECO:0000256" key="1">
    <source>
        <dbReference type="ARBA" id="ARBA00000032"/>
    </source>
</evidence>
<feature type="chain" id="PRO_5043135695" description="acid phosphatase" evidence="8">
    <location>
        <begin position="19"/>
        <end position="372"/>
    </location>
</feature>
<evidence type="ECO:0000256" key="3">
    <source>
        <dbReference type="ARBA" id="ARBA00012646"/>
    </source>
</evidence>
<evidence type="ECO:0000313" key="9">
    <source>
        <dbReference type="EMBL" id="VDL71182.1"/>
    </source>
</evidence>
<gene>
    <name evidence="9" type="ORF">NBR_LOCUS7593</name>
</gene>
<evidence type="ECO:0000313" key="11">
    <source>
        <dbReference type="WBParaSite" id="NBR_0000759201-mRNA-1"/>
    </source>
</evidence>
<dbReference type="EMBL" id="UYSL01019904">
    <property type="protein sequence ID" value="VDL71182.1"/>
    <property type="molecule type" value="Genomic_DNA"/>
</dbReference>
<name>A0A158QXY2_NIPBR</name>
<evidence type="ECO:0000256" key="4">
    <source>
        <dbReference type="ARBA" id="ARBA00022729"/>
    </source>
</evidence>
<evidence type="ECO:0000256" key="2">
    <source>
        <dbReference type="ARBA" id="ARBA00005375"/>
    </source>
</evidence>
<dbReference type="PANTHER" id="PTHR11567:SF211">
    <property type="entry name" value="PROSTATIC ACID PHOSPHATASE"/>
    <property type="match status" value="1"/>
</dbReference>
<dbReference type="AlphaFoldDB" id="A0A158QXY2"/>
<protein>
    <recommendedName>
        <fullName evidence="3">acid phosphatase</fullName>
        <ecNumber evidence="3">3.1.3.2</ecNumber>
    </recommendedName>
</protein>
<dbReference type="STRING" id="27835.A0A158QXY2"/>
<keyword evidence="7" id="KW-0325">Glycoprotein</keyword>
<evidence type="ECO:0000256" key="8">
    <source>
        <dbReference type="SAM" id="SignalP"/>
    </source>
</evidence>
<keyword evidence="10" id="KW-1185">Reference proteome</keyword>
<reference evidence="9 10" key="2">
    <citation type="submission" date="2018-11" db="EMBL/GenBank/DDBJ databases">
        <authorList>
            <consortium name="Pathogen Informatics"/>
        </authorList>
    </citation>
    <scope>NUCLEOTIDE SEQUENCE [LARGE SCALE GENOMIC DNA]</scope>
</reference>
<dbReference type="PANTHER" id="PTHR11567">
    <property type="entry name" value="ACID PHOSPHATASE-RELATED"/>
    <property type="match status" value="1"/>
</dbReference>
<evidence type="ECO:0000256" key="7">
    <source>
        <dbReference type="ARBA" id="ARBA00023180"/>
    </source>
</evidence>
<sequence length="372" mass="42643">MTLLTVSLLLGMLQRTDGDLRLVLGFWTAGETYRTRVLFRNQTDDFTISMLKNNIMNQLTNDGVKEMYELGLWLRERYITNSPFVSASIQRDETVIESSARRAALESAEAVVEGLFCSKYCNTSSNDIARSWLPFAIQPARMSSIDWLLDPVPMCCKDYNDAIFVERKELYNRLEKQEEYRKIVRYLGRFGDKRNKFGLPYITKAFRILELVRLTPRAILESDIVNGTTVLQWILQNYRQYMLSLVNSKTKARLTVGTLLNDLISTIDDVASSTERVLKARFLSTADARVLTALKYALGVEVSDIAPPGSALILELHDSDDGQAVEVYTRTSEGWITQRKMMHCGHRCPLRRFFYNVQPMALTQEDLNRVKV</sequence>
<dbReference type="InterPro" id="IPR029033">
    <property type="entry name" value="His_PPase_superfam"/>
</dbReference>
<proteinExistence type="inferred from homology"/>
<dbReference type="Proteomes" id="UP000271162">
    <property type="component" value="Unassembled WGS sequence"/>
</dbReference>
<organism evidence="11">
    <name type="scientific">Nippostrongylus brasiliensis</name>
    <name type="common">Rat hookworm</name>
    <dbReference type="NCBI Taxonomy" id="27835"/>
    <lineage>
        <taxon>Eukaryota</taxon>
        <taxon>Metazoa</taxon>
        <taxon>Ecdysozoa</taxon>
        <taxon>Nematoda</taxon>
        <taxon>Chromadorea</taxon>
        <taxon>Rhabditida</taxon>
        <taxon>Rhabditina</taxon>
        <taxon>Rhabditomorpha</taxon>
        <taxon>Strongyloidea</taxon>
        <taxon>Heligmosomidae</taxon>
        <taxon>Nippostrongylus</taxon>
    </lineage>
</organism>
<dbReference type="Pfam" id="PF00328">
    <property type="entry name" value="His_Phos_2"/>
    <property type="match status" value="1"/>
</dbReference>
<comment type="catalytic activity">
    <reaction evidence="1">
        <text>a phosphate monoester + H2O = an alcohol + phosphate</text>
        <dbReference type="Rhea" id="RHEA:15017"/>
        <dbReference type="ChEBI" id="CHEBI:15377"/>
        <dbReference type="ChEBI" id="CHEBI:30879"/>
        <dbReference type="ChEBI" id="CHEBI:43474"/>
        <dbReference type="ChEBI" id="CHEBI:67140"/>
        <dbReference type="EC" id="3.1.3.2"/>
    </reaction>
</comment>